<dbReference type="PANTHER" id="PTHR30305">
    <property type="entry name" value="PROTEIN YJDM-RELATED"/>
    <property type="match status" value="1"/>
</dbReference>
<keyword evidence="8 11" id="KW-0511">Multifunctional enzyme</keyword>
<comment type="function">
    <text evidence="11">Catalyzes the ATP- as well as the pyrophosphate-dependent phosphorylation of a specific serine residue in HPr, a phosphocarrier protein of the phosphoenolpyruvate-dependent sugar phosphotransferase system (PTS). HprK/P also catalyzes the pyrophosphate-producing, inorganic phosphate-dependent dephosphorylation (phosphorolysis) of seryl-phosphorylated HPr (P-Ser-HPr). The two antagonistic activities of HprK/P are regulated by several intracellular metabolites, which change their concentration in response to the absence or presence of rapidly metabolisable carbon sources (glucose, fructose, etc.) in the growth medium. Also phosphorylates/dephosphorylates the HPr-like catabolite repression protein crh on a specific serine residue. Therefore, by controlling the phosphorylation state of HPr and crh, HPrK/P is a sensor enzyme that plays a major role in the regulation of carbon metabolism and sugar transport: it mediates carbon catabolite repression (CCR), and regulates PTS-catalyzed carbohydrate uptake and inducer exclusion.</text>
</comment>
<comment type="caution">
    <text evidence="14">The sequence shown here is derived from an EMBL/GenBank/DDBJ whole genome shotgun (WGS) entry which is preliminary data.</text>
</comment>
<accession>A0ABU0CXF7</accession>
<dbReference type="PANTHER" id="PTHR30305:SF1">
    <property type="entry name" value="HPR KINASE_PHOSPHORYLASE"/>
    <property type="match status" value="1"/>
</dbReference>
<keyword evidence="4 11" id="KW-0808">Transferase</keyword>
<comment type="similarity">
    <text evidence="2 11">Belongs to the HPrK/P family.</text>
</comment>
<dbReference type="Pfam" id="PF07475">
    <property type="entry name" value="Hpr_kinase_C"/>
    <property type="match status" value="1"/>
</dbReference>
<dbReference type="GO" id="GO:0016301">
    <property type="term" value="F:kinase activity"/>
    <property type="evidence" value="ECO:0007669"/>
    <property type="project" value="UniProtKB-KW"/>
</dbReference>
<dbReference type="HAMAP" id="MF_01249">
    <property type="entry name" value="HPr_kinase"/>
    <property type="match status" value="1"/>
</dbReference>
<feature type="binding site" evidence="11">
    <location>
        <begin position="153"/>
        <end position="160"/>
    </location>
    <ligand>
        <name>ATP</name>
        <dbReference type="ChEBI" id="CHEBI:30616"/>
    </ligand>
</feature>
<evidence type="ECO:0000256" key="4">
    <source>
        <dbReference type="ARBA" id="ARBA00022679"/>
    </source>
</evidence>
<dbReference type="InterPro" id="IPR011104">
    <property type="entry name" value="Hpr_kin/Pase_C"/>
</dbReference>
<feature type="active site" description="Proton acceptor; for phosphorylation activity. Proton donor; for dephosphorylation activity" evidence="11">
    <location>
        <position position="177"/>
    </location>
</feature>
<keyword evidence="9 11" id="KW-0119">Carbohydrate metabolism</keyword>
<comment type="catalytic activity">
    <reaction evidence="1 11">
        <text>[HPr protein]-L-serine + ATP = [HPr protein]-O-phospho-L-serine + ADP + H(+)</text>
        <dbReference type="Rhea" id="RHEA:46600"/>
        <dbReference type="Rhea" id="RHEA-COMP:11602"/>
        <dbReference type="Rhea" id="RHEA-COMP:11603"/>
        <dbReference type="ChEBI" id="CHEBI:15378"/>
        <dbReference type="ChEBI" id="CHEBI:29999"/>
        <dbReference type="ChEBI" id="CHEBI:30616"/>
        <dbReference type="ChEBI" id="CHEBI:83421"/>
        <dbReference type="ChEBI" id="CHEBI:456216"/>
    </reaction>
</comment>
<dbReference type="EMBL" id="JAUSUQ010000021">
    <property type="protein sequence ID" value="MDQ0340861.1"/>
    <property type="molecule type" value="Genomic_DNA"/>
</dbReference>
<dbReference type="InterPro" id="IPR011126">
    <property type="entry name" value="Hpr_kin/Pase_Hpr_N"/>
</dbReference>
<dbReference type="SUPFAM" id="SSF53795">
    <property type="entry name" value="PEP carboxykinase-like"/>
    <property type="match status" value="1"/>
</dbReference>
<dbReference type="Gene3D" id="3.40.50.300">
    <property type="entry name" value="P-loop containing nucleotide triphosphate hydrolases"/>
    <property type="match status" value="1"/>
</dbReference>
<dbReference type="SUPFAM" id="SSF75138">
    <property type="entry name" value="HprK N-terminal domain-like"/>
    <property type="match status" value="1"/>
</dbReference>
<evidence type="ECO:0000256" key="11">
    <source>
        <dbReference type="HAMAP-Rule" id="MF_01249"/>
    </source>
</evidence>
<evidence type="ECO:0000256" key="8">
    <source>
        <dbReference type="ARBA" id="ARBA00023268"/>
    </source>
</evidence>
<sequence length="313" mass="35213">MGKLKVKKIVDKFQLEVLSGREHLDRLITTSDLSRPGLEMAGYFTYYPANRIQILGKTELTFFERLHPQEKEVRMLKLCHDKTPCVCISRGLDAPPELLAASKERNMPVLRSQLTTTQLISKLTHYLEAELAPQTAMHGVLVDIYGVGVLITGQSGIGKSETALELVKRGHRLVADDVVEIRQPEENELVGTAPELIRHLLEIRGVGIINVMTLFGAGAIRNYKKISMVCRLENWDNTKAYDRLGLDEQKMKIIDTYVPQITIPVRPGRNLAVIVEVAAMNFRLKRMGINAAESFAHRLTAAIEEHDDKHDDL</sequence>
<organism evidence="14 15">
    <name type="scientific">Caldalkalibacillus uzonensis</name>
    <dbReference type="NCBI Taxonomy" id="353224"/>
    <lineage>
        <taxon>Bacteria</taxon>
        <taxon>Bacillati</taxon>
        <taxon>Bacillota</taxon>
        <taxon>Bacilli</taxon>
        <taxon>Bacillales</taxon>
        <taxon>Bacillaceae</taxon>
        <taxon>Caldalkalibacillus</taxon>
    </lineage>
</organism>
<dbReference type="RefSeq" id="WP_307343227.1">
    <property type="nucleotide sequence ID" value="NZ_JAUSUQ010000021.1"/>
</dbReference>
<feature type="domain" description="HPr kinase/phosphorylase C-terminal" evidence="13">
    <location>
        <begin position="130"/>
        <end position="298"/>
    </location>
</feature>
<keyword evidence="11" id="KW-0479">Metal-binding</keyword>
<evidence type="ECO:0000256" key="10">
    <source>
        <dbReference type="ARBA" id="ARBA00047657"/>
    </source>
</evidence>
<keyword evidence="3 11" id="KW-0723">Serine/threonine-protein kinase</keyword>
<keyword evidence="5 11" id="KW-0547">Nucleotide-binding</keyword>
<dbReference type="InterPro" id="IPR027417">
    <property type="entry name" value="P-loop_NTPase"/>
</dbReference>
<dbReference type="NCBIfam" id="TIGR00679">
    <property type="entry name" value="hpr-ser"/>
    <property type="match status" value="1"/>
</dbReference>
<evidence type="ECO:0000256" key="1">
    <source>
        <dbReference type="ARBA" id="ARBA00001120"/>
    </source>
</evidence>
<dbReference type="CDD" id="cd01918">
    <property type="entry name" value="HprK_C"/>
    <property type="match status" value="1"/>
</dbReference>
<evidence type="ECO:0000313" key="14">
    <source>
        <dbReference type="EMBL" id="MDQ0340861.1"/>
    </source>
</evidence>
<evidence type="ECO:0000313" key="15">
    <source>
        <dbReference type="Proteomes" id="UP001232445"/>
    </source>
</evidence>
<dbReference type="Gene3D" id="3.40.1390.20">
    <property type="entry name" value="HprK N-terminal domain-like"/>
    <property type="match status" value="1"/>
</dbReference>
<feature type="active site" evidence="11">
    <location>
        <position position="243"/>
    </location>
</feature>
<evidence type="ECO:0000256" key="6">
    <source>
        <dbReference type="ARBA" id="ARBA00022777"/>
    </source>
</evidence>
<name>A0ABU0CXF7_9BACI</name>
<dbReference type="InterPro" id="IPR003755">
    <property type="entry name" value="HPr(Ser)_kin/Pase"/>
</dbReference>
<keyword evidence="15" id="KW-1185">Reference proteome</keyword>
<evidence type="ECO:0000259" key="13">
    <source>
        <dbReference type="Pfam" id="PF07475"/>
    </source>
</evidence>
<evidence type="ECO:0000259" key="12">
    <source>
        <dbReference type="Pfam" id="PF02603"/>
    </source>
</evidence>
<gene>
    <name evidence="11" type="primary">hprK</name>
    <name evidence="14" type="ORF">J2S00_003701</name>
</gene>
<feature type="domain" description="HPr(Ser) kinase/phosphorylase N-terminal" evidence="12">
    <location>
        <begin position="5"/>
        <end position="127"/>
    </location>
</feature>
<feature type="active site" evidence="11">
    <location>
        <position position="159"/>
    </location>
</feature>
<keyword evidence="11" id="KW-0460">Magnesium</keyword>
<reference evidence="14 15" key="1">
    <citation type="submission" date="2023-07" db="EMBL/GenBank/DDBJ databases">
        <title>Genomic Encyclopedia of Type Strains, Phase IV (KMG-IV): sequencing the most valuable type-strain genomes for metagenomic binning, comparative biology and taxonomic classification.</title>
        <authorList>
            <person name="Goeker M."/>
        </authorList>
    </citation>
    <scope>NUCLEOTIDE SEQUENCE [LARGE SCALE GENOMIC DNA]</scope>
    <source>
        <strain evidence="14 15">DSM 17740</strain>
    </source>
</reference>
<feature type="binding site" evidence="11">
    <location>
        <position position="160"/>
    </location>
    <ligand>
        <name>Mg(2+)</name>
        <dbReference type="ChEBI" id="CHEBI:18420"/>
    </ligand>
</feature>
<comment type="catalytic activity">
    <reaction evidence="10 11">
        <text>[HPr protein]-O-phospho-L-serine + phosphate + H(+) = [HPr protein]-L-serine + diphosphate</text>
        <dbReference type="Rhea" id="RHEA:46604"/>
        <dbReference type="Rhea" id="RHEA-COMP:11602"/>
        <dbReference type="Rhea" id="RHEA-COMP:11603"/>
        <dbReference type="ChEBI" id="CHEBI:15378"/>
        <dbReference type="ChEBI" id="CHEBI:29999"/>
        <dbReference type="ChEBI" id="CHEBI:33019"/>
        <dbReference type="ChEBI" id="CHEBI:43474"/>
        <dbReference type="ChEBI" id="CHEBI:83421"/>
    </reaction>
</comment>
<dbReference type="EC" id="2.7.4.-" evidence="11"/>
<feature type="active site" evidence="11">
    <location>
        <position position="138"/>
    </location>
</feature>
<dbReference type="InterPro" id="IPR028979">
    <property type="entry name" value="Ser_kin/Pase_Hpr-like_N_sf"/>
</dbReference>
<keyword evidence="6 11" id="KW-0418">Kinase</keyword>
<feature type="region of interest" description="Important for the catalytic mechanism of dephosphorylation" evidence="11">
    <location>
        <begin position="264"/>
        <end position="269"/>
    </location>
</feature>
<keyword evidence="7 11" id="KW-0067">ATP-binding</keyword>
<dbReference type="Proteomes" id="UP001232445">
    <property type="component" value="Unassembled WGS sequence"/>
</dbReference>
<evidence type="ECO:0000256" key="2">
    <source>
        <dbReference type="ARBA" id="ARBA00006883"/>
    </source>
</evidence>
<dbReference type="Pfam" id="PF02603">
    <property type="entry name" value="Hpr_kinase_N"/>
    <property type="match status" value="1"/>
</dbReference>
<protein>
    <recommendedName>
        <fullName evidence="11">HPr kinase/phosphorylase</fullName>
        <shortName evidence="11">HPrK/P</shortName>
        <ecNumber evidence="11">2.7.11.-</ecNumber>
        <ecNumber evidence="11">2.7.4.-</ecNumber>
    </recommendedName>
    <alternativeName>
        <fullName evidence="11">HPr(Ser) kinase/phosphorylase</fullName>
    </alternativeName>
</protein>
<comment type="miscellaneous">
    <text evidence="11">Both phosphorylation and phosphorolysis are carried out by the same active site and suggest a common mechanism for both reactions.</text>
</comment>
<feature type="binding site" evidence="11">
    <location>
        <position position="202"/>
    </location>
    <ligand>
        <name>Mg(2+)</name>
        <dbReference type="ChEBI" id="CHEBI:18420"/>
    </ligand>
</feature>
<evidence type="ECO:0000256" key="9">
    <source>
        <dbReference type="ARBA" id="ARBA00023277"/>
    </source>
</evidence>
<feature type="region of interest" description="Important for the catalytic mechanism of both phosphorylation and dephosphorylation" evidence="11">
    <location>
        <begin position="201"/>
        <end position="210"/>
    </location>
</feature>
<comment type="domain">
    <text evidence="11">The Walker A ATP-binding motif also binds Pi and PPi.</text>
</comment>
<evidence type="ECO:0000256" key="3">
    <source>
        <dbReference type="ARBA" id="ARBA00022527"/>
    </source>
</evidence>
<proteinExistence type="inferred from homology"/>
<evidence type="ECO:0000256" key="5">
    <source>
        <dbReference type="ARBA" id="ARBA00022741"/>
    </source>
</evidence>
<comment type="cofactor">
    <cofactor evidence="11">
        <name>Mg(2+)</name>
        <dbReference type="ChEBI" id="CHEBI:18420"/>
    </cofactor>
</comment>
<comment type="subunit">
    <text evidence="11">Homohexamer.</text>
</comment>
<dbReference type="EC" id="2.7.11.-" evidence="11"/>
<evidence type="ECO:0000256" key="7">
    <source>
        <dbReference type="ARBA" id="ARBA00022840"/>
    </source>
</evidence>